<dbReference type="GO" id="GO:0032446">
    <property type="term" value="P:protein modification by small protein conjugation"/>
    <property type="evidence" value="ECO:0007669"/>
    <property type="project" value="TreeGrafter"/>
</dbReference>
<dbReference type="PANTHER" id="PTHR10953">
    <property type="entry name" value="UBIQUITIN-ACTIVATING ENZYME E1"/>
    <property type="match status" value="1"/>
</dbReference>
<evidence type="ECO:0000313" key="12">
    <source>
        <dbReference type="Proteomes" id="UP000664534"/>
    </source>
</evidence>
<keyword evidence="7" id="KW-0963">Cytoplasm</keyword>
<dbReference type="EMBL" id="CAJPDT010000080">
    <property type="protein sequence ID" value="CAF9934940.1"/>
    <property type="molecule type" value="Genomic_DNA"/>
</dbReference>
<evidence type="ECO:0000256" key="2">
    <source>
        <dbReference type="ARBA" id="ARBA00017647"/>
    </source>
</evidence>
<evidence type="ECO:0000256" key="8">
    <source>
        <dbReference type="SAM" id="MobiDB-lite"/>
    </source>
</evidence>
<comment type="function">
    <text evidence="7">E1-like activating enzyme involved in the 2 ubiquitin-like systems required for cytoplasm to vacuole transport (Cvt) and autophagy. Activates ATG12 for its conjugation with ATG5 and ATG8 for its conjugation with phosphatidylethanolamine. Both systems are needed for the ATG8 association to Cvt vesicles and autophagosomes membranes. Autophagy is essential for maintenance of amino acid levels and protein synthesis under nitrogen starvation. Required for selective autophagic degradation of the nucleus (nucleophagy) as well as for mitophagy which contributes to regulate mitochondrial quantity and quality by eliminating the mitochondria to a basal level to fulfill cellular energy requirements and preventing excess ROS production.</text>
</comment>
<dbReference type="GO" id="GO:0000045">
    <property type="term" value="P:autophagosome assembly"/>
    <property type="evidence" value="ECO:0007669"/>
    <property type="project" value="TreeGrafter"/>
</dbReference>
<dbReference type="Gene3D" id="3.40.50.720">
    <property type="entry name" value="NAD(P)-binding Rossmann-like Domain"/>
    <property type="match status" value="1"/>
</dbReference>
<keyword evidence="5 7" id="KW-0072">Autophagy</keyword>
<dbReference type="Gene3D" id="3.40.140.70">
    <property type="entry name" value="Ubiquitin-like modifier-activating enzyme ATG7 N-terminal domain"/>
    <property type="match status" value="1"/>
</dbReference>
<dbReference type="SUPFAM" id="SSF69572">
    <property type="entry name" value="Activating enzymes of the ubiquitin-like proteins"/>
    <property type="match status" value="1"/>
</dbReference>
<dbReference type="InterPro" id="IPR045886">
    <property type="entry name" value="ThiF/MoeB/HesA"/>
</dbReference>
<organism evidence="11 12">
    <name type="scientific">Imshaugia aleurites</name>
    <dbReference type="NCBI Taxonomy" id="172621"/>
    <lineage>
        <taxon>Eukaryota</taxon>
        <taxon>Fungi</taxon>
        <taxon>Dikarya</taxon>
        <taxon>Ascomycota</taxon>
        <taxon>Pezizomycotina</taxon>
        <taxon>Lecanoromycetes</taxon>
        <taxon>OSLEUM clade</taxon>
        <taxon>Lecanoromycetidae</taxon>
        <taxon>Lecanorales</taxon>
        <taxon>Lecanorineae</taxon>
        <taxon>Parmeliaceae</taxon>
        <taxon>Imshaugia</taxon>
    </lineage>
</organism>
<gene>
    <name evidence="11" type="primary">ATG7</name>
    <name evidence="11" type="ORF">IMSHALPRED_010037</name>
</gene>
<feature type="domain" description="THIF-type NAD/FAD binding fold" evidence="9">
    <location>
        <begin position="392"/>
        <end position="622"/>
    </location>
</feature>
<dbReference type="InterPro" id="IPR042523">
    <property type="entry name" value="Atg7_N_2"/>
</dbReference>
<dbReference type="GO" id="GO:0019778">
    <property type="term" value="F:Atg12 activating enzyme activity"/>
    <property type="evidence" value="ECO:0007669"/>
    <property type="project" value="TreeGrafter"/>
</dbReference>
<dbReference type="AlphaFoldDB" id="A0A8H3IYU5"/>
<evidence type="ECO:0000256" key="3">
    <source>
        <dbReference type="ARBA" id="ARBA00022448"/>
    </source>
</evidence>
<evidence type="ECO:0000256" key="1">
    <source>
        <dbReference type="ARBA" id="ARBA00010931"/>
    </source>
</evidence>
<keyword evidence="3 7" id="KW-0813">Transport</keyword>
<accession>A0A8H3IYU5</accession>
<dbReference type="InterPro" id="IPR000594">
    <property type="entry name" value="ThiF_NAD_FAD-bd"/>
</dbReference>
<dbReference type="Proteomes" id="UP000664534">
    <property type="component" value="Unassembled WGS sequence"/>
</dbReference>
<sequence>MLKFATFTSDIELPFYTSLASHKINHDKLDDSARRLLGLYEIRSSDSPESSCRLQIHGNALTNDAVPAGFCRAEGMIKNVNTIEEYRSLDKGAILSQAACTIWDAVNDGTIYSCPSLLAFFTVICFADLKKYKFTYLFAFPALHSDPPWRLVPNTKSRLGLNQNSPGEGDTIIYMTGEETAALVDSVQTWRYRVDARQHGFFLAKKRRASPFAEFTGEAEPNQDGTGMDDETHHRPTTPGTPGDKLGFSWAVGSLMDYEHGFFEDIAQEDRFVGFTDPSTYPTYPGWMLRNLLLLIRRRWKLDRVQILCYRDVQARRDEGKSIILPLVLEANVASTISIQDSLLSNSMPKVTGWERNGAGKVISRIANLGEYMDPQRLADQAVDLNLKLIKWRIAPGLDLDKVKDTKCLLLGAGTLGSYVARNLMGWGVRKITFVDNGSVSFSNPVRQPLFNFKDCLGGGVKKAVRASEALKEIYPGVESSGYVMSVPMAGHPIMDEAVVRSEFEVLQRLIEEHDAIFLLMDTRESRWLPTVMGKAAGKIVMNAALGFDSFVVMRHGTSSSNRGQELGCYFCNDVVAPADSVTDRTLDQQCTVTRPGVAAIASAMLVEIVISLIQHPLGASAPAPTNATEDRGDHPLGIVPHQIRGYLSNFQNIMIKGNSYDCCSACSDKITGAFKSEGWQFVRKALNEKGFVENLSGLAEVQRSAEKALAEMEWSDEGEGEEEGEGEII</sequence>
<proteinExistence type="inferred from homology"/>
<dbReference type="PANTHER" id="PTHR10953:SF3">
    <property type="entry name" value="UBIQUITIN-LIKE MODIFIER-ACTIVATING ENZYME ATG7"/>
    <property type="match status" value="1"/>
</dbReference>
<dbReference type="GO" id="GO:0000407">
    <property type="term" value="C:phagophore assembly site"/>
    <property type="evidence" value="ECO:0007669"/>
    <property type="project" value="UniProtKB-SubCell"/>
</dbReference>
<keyword evidence="7" id="KW-0833">Ubl conjugation pathway</keyword>
<dbReference type="Gene3D" id="3.40.140.100">
    <property type="entry name" value="Ubiquitin-like modifier-activating enzyme ATG7 C-terminal domain"/>
    <property type="match status" value="1"/>
</dbReference>
<feature type="active site" description="Glycyl thioester intermediate" evidence="6">
    <location>
        <position position="591"/>
    </location>
</feature>
<dbReference type="InterPro" id="IPR006285">
    <property type="entry name" value="Atg7"/>
</dbReference>
<comment type="subunit">
    <text evidence="7">Homodimer.</text>
</comment>
<evidence type="ECO:0000256" key="5">
    <source>
        <dbReference type="ARBA" id="ARBA00023006"/>
    </source>
</evidence>
<evidence type="ECO:0000259" key="10">
    <source>
        <dbReference type="Pfam" id="PF16420"/>
    </source>
</evidence>
<dbReference type="GO" id="GO:0006995">
    <property type="term" value="P:cellular response to nitrogen starvation"/>
    <property type="evidence" value="ECO:0007669"/>
    <property type="project" value="TreeGrafter"/>
</dbReference>
<evidence type="ECO:0000259" key="9">
    <source>
        <dbReference type="Pfam" id="PF00899"/>
    </source>
</evidence>
<reference evidence="11" key="1">
    <citation type="submission" date="2021-03" db="EMBL/GenBank/DDBJ databases">
        <authorList>
            <person name="Tagirdzhanova G."/>
        </authorList>
    </citation>
    <scope>NUCLEOTIDE SEQUENCE</scope>
</reference>
<dbReference type="InterPro" id="IPR042522">
    <property type="entry name" value="Atg7_N_1"/>
</dbReference>
<evidence type="ECO:0000256" key="7">
    <source>
        <dbReference type="RuleBase" id="RU366022"/>
    </source>
</evidence>
<protein>
    <recommendedName>
        <fullName evidence="2 7">Ubiquitin-like modifier-activating enzyme ATG7</fullName>
    </recommendedName>
    <alternativeName>
        <fullName evidence="7">Autophagy-related protein 7</fullName>
    </alternativeName>
</protein>
<dbReference type="Pfam" id="PF00899">
    <property type="entry name" value="ThiF"/>
    <property type="match status" value="1"/>
</dbReference>
<name>A0A8H3IYU5_9LECA</name>
<dbReference type="OrthoDB" id="338614at2759"/>
<dbReference type="FunFam" id="3.40.140.70:FF:000001">
    <property type="entry name" value="Ubiquitin-like modifier-activating enzyme atg7"/>
    <property type="match status" value="1"/>
</dbReference>
<dbReference type="InterPro" id="IPR035985">
    <property type="entry name" value="Ubiquitin-activating_enz"/>
</dbReference>
<dbReference type="GO" id="GO:0000422">
    <property type="term" value="P:autophagy of mitochondrion"/>
    <property type="evidence" value="ECO:0007669"/>
    <property type="project" value="TreeGrafter"/>
</dbReference>
<dbReference type="CDD" id="cd01486">
    <property type="entry name" value="Apg7"/>
    <property type="match status" value="1"/>
</dbReference>
<comment type="subcellular location">
    <subcellularLocation>
        <location evidence="7">Cytoplasm</location>
    </subcellularLocation>
    <subcellularLocation>
        <location evidence="7">Preautophagosomal structure</location>
    </subcellularLocation>
</comment>
<dbReference type="NCBIfam" id="TIGR01381">
    <property type="entry name" value="E1_like_apg7"/>
    <property type="match status" value="1"/>
</dbReference>
<dbReference type="GO" id="GO:0019779">
    <property type="term" value="F:Atg8 activating enzyme activity"/>
    <property type="evidence" value="ECO:0007669"/>
    <property type="project" value="TreeGrafter"/>
</dbReference>
<comment type="similarity">
    <text evidence="1 7">Belongs to the ATG7 family.</text>
</comment>
<comment type="caution">
    <text evidence="11">The sequence shown here is derived from an EMBL/GenBank/DDBJ whole genome shotgun (WGS) entry which is preliminary data.</text>
</comment>
<feature type="domain" description="Ubiquitin-like modifier-activating enzyme Atg7 N-terminal" evidence="10">
    <location>
        <begin position="2"/>
        <end position="373"/>
    </location>
</feature>
<keyword evidence="4 7" id="KW-0653">Protein transport</keyword>
<evidence type="ECO:0000256" key="6">
    <source>
        <dbReference type="PIRSR" id="PIRSR606285-1"/>
    </source>
</evidence>
<evidence type="ECO:0000256" key="4">
    <source>
        <dbReference type="ARBA" id="ARBA00022927"/>
    </source>
</evidence>
<dbReference type="GO" id="GO:0034727">
    <property type="term" value="P:piecemeal microautophagy of the nucleus"/>
    <property type="evidence" value="ECO:0007669"/>
    <property type="project" value="TreeGrafter"/>
</dbReference>
<evidence type="ECO:0000313" key="11">
    <source>
        <dbReference type="EMBL" id="CAF9934940.1"/>
    </source>
</evidence>
<keyword evidence="12" id="KW-1185">Reference proteome</keyword>
<dbReference type="InterPro" id="IPR032197">
    <property type="entry name" value="Atg7_N"/>
</dbReference>
<dbReference type="GO" id="GO:0015031">
    <property type="term" value="P:protein transport"/>
    <property type="evidence" value="ECO:0007669"/>
    <property type="project" value="UniProtKB-UniRule"/>
</dbReference>
<feature type="region of interest" description="Disordered" evidence="8">
    <location>
        <begin position="216"/>
        <end position="243"/>
    </location>
</feature>
<dbReference type="Pfam" id="PF16420">
    <property type="entry name" value="ATG7_N"/>
    <property type="match status" value="1"/>
</dbReference>
<dbReference type="FunFam" id="3.40.50.720:FF:000243">
    <property type="entry name" value="Ubiquitin-like modifier-activating enzyme ATG7"/>
    <property type="match status" value="1"/>
</dbReference>